<dbReference type="Gene3D" id="1.10.3720.10">
    <property type="entry name" value="MetI-like"/>
    <property type="match status" value="1"/>
</dbReference>
<feature type="transmembrane region" description="Helical" evidence="7">
    <location>
        <begin position="268"/>
        <end position="288"/>
    </location>
</feature>
<proteinExistence type="inferred from homology"/>
<dbReference type="Proteomes" id="UP000001732">
    <property type="component" value="Chromosome"/>
</dbReference>
<dbReference type="InterPro" id="IPR035906">
    <property type="entry name" value="MetI-like_sf"/>
</dbReference>
<evidence type="ECO:0000256" key="6">
    <source>
        <dbReference type="ARBA" id="ARBA00023136"/>
    </source>
</evidence>
<name>B5Y6C8_COPPD</name>
<dbReference type="STRING" id="309798.COPRO5265_1550"/>
<feature type="transmembrane region" description="Helical" evidence="7">
    <location>
        <begin position="111"/>
        <end position="128"/>
    </location>
</feature>
<dbReference type="GO" id="GO:0005886">
    <property type="term" value="C:plasma membrane"/>
    <property type="evidence" value="ECO:0007669"/>
    <property type="project" value="UniProtKB-SubCell"/>
</dbReference>
<dbReference type="CDD" id="cd06261">
    <property type="entry name" value="TM_PBP2"/>
    <property type="match status" value="1"/>
</dbReference>
<dbReference type="eggNOG" id="COG1175">
    <property type="taxonomic scope" value="Bacteria"/>
</dbReference>
<dbReference type="RefSeq" id="WP_012544697.1">
    <property type="nucleotide sequence ID" value="NC_011295.1"/>
</dbReference>
<evidence type="ECO:0000313" key="9">
    <source>
        <dbReference type="EMBL" id="ACI18047.1"/>
    </source>
</evidence>
<sequence length="302" mass="33411">MKRNTRSYKSSEVALGYLLLSPVILLVGFLVLAPVIGTFVSSFYRDITFMPPVKFIGLGNYKRMLADPAFWQSVLFTLGFTVVSVFLESVLGMFFALVINEKFKFRGIMRAVVLIPWAIPTIISAKLWQLMYNYNYGLLNYILVHLHLVSQPINWFGSPTGAFASIVIADVWKTAPFMAILFLAGLQAIPNSLYEAATVDGASLSQQFFKITLPLLAPIIVIALIFRTIDAFRIFDLIYVLTGGGPGGATSSLSIYGFNAYILGDFGFGSAVSVITFLLILVFTIIYLRVGHFQEALKNGCF</sequence>
<dbReference type="AlphaFoldDB" id="B5Y6C8"/>
<feature type="transmembrane region" description="Helical" evidence="7">
    <location>
        <begin position="238"/>
        <end position="262"/>
    </location>
</feature>
<dbReference type="KEGG" id="cpo:COPRO5265_1550"/>
<protein>
    <submittedName>
        <fullName evidence="9">Trehalose/maltose transport inner membrane protein</fullName>
    </submittedName>
</protein>
<comment type="subcellular location">
    <subcellularLocation>
        <location evidence="1 7">Cell membrane</location>
        <topology evidence="1 7">Multi-pass membrane protein</topology>
    </subcellularLocation>
</comment>
<evidence type="ECO:0000313" key="10">
    <source>
        <dbReference type="Proteomes" id="UP000001732"/>
    </source>
</evidence>
<keyword evidence="5 7" id="KW-1133">Transmembrane helix</keyword>
<keyword evidence="6 7" id="KW-0472">Membrane</keyword>
<dbReference type="PANTHER" id="PTHR43005">
    <property type="entry name" value="BLR7065 PROTEIN"/>
    <property type="match status" value="1"/>
</dbReference>
<feature type="transmembrane region" description="Helical" evidence="7">
    <location>
        <begin position="70"/>
        <end position="99"/>
    </location>
</feature>
<evidence type="ECO:0000256" key="2">
    <source>
        <dbReference type="ARBA" id="ARBA00022448"/>
    </source>
</evidence>
<feature type="transmembrane region" description="Helical" evidence="7">
    <location>
        <begin position="208"/>
        <end position="226"/>
    </location>
</feature>
<dbReference type="OrthoDB" id="9783714at2"/>
<dbReference type="Pfam" id="PF00528">
    <property type="entry name" value="BPD_transp_1"/>
    <property type="match status" value="1"/>
</dbReference>
<keyword evidence="10" id="KW-1185">Reference proteome</keyword>
<evidence type="ECO:0000256" key="3">
    <source>
        <dbReference type="ARBA" id="ARBA00022475"/>
    </source>
</evidence>
<evidence type="ECO:0000256" key="1">
    <source>
        <dbReference type="ARBA" id="ARBA00004651"/>
    </source>
</evidence>
<reference evidence="10" key="1">
    <citation type="submission" date="2008-08" db="EMBL/GenBank/DDBJ databases">
        <title>The complete genome sequence of Coprothermobacter proteolyticus strain ATCC 5245 / DSM 5265 / BT.</title>
        <authorList>
            <person name="Dodson R.J."/>
            <person name="Durkin A.S."/>
            <person name="Wu M."/>
            <person name="Eisen J."/>
            <person name="Sutton G."/>
        </authorList>
    </citation>
    <scope>NUCLEOTIDE SEQUENCE [LARGE SCALE GENOMIC DNA]</scope>
    <source>
        <strain evidence="10">ATCC 35245 / DSM 5265 / OCM 4 / BT</strain>
    </source>
</reference>
<dbReference type="EMBL" id="CP001145">
    <property type="protein sequence ID" value="ACI18047.1"/>
    <property type="molecule type" value="Genomic_DNA"/>
</dbReference>
<organism evidence="9 10">
    <name type="scientific">Coprothermobacter proteolyticus (strain ATCC 35245 / DSM 5265 / OCM 4 / BT)</name>
    <dbReference type="NCBI Taxonomy" id="309798"/>
    <lineage>
        <taxon>Bacteria</taxon>
        <taxon>Pseudomonadati</taxon>
        <taxon>Coprothermobacterota</taxon>
        <taxon>Coprothermobacteria</taxon>
        <taxon>Coprothermobacterales</taxon>
        <taxon>Coprothermobacteraceae</taxon>
        <taxon>Coprothermobacter</taxon>
    </lineage>
</organism>
<dbReference type="GO" id="GO:0055085">
    <property type="term" value="P:transmembrane transport"/>
    <property type="evidence" value="ECO:0007669"/>
    <property type="project" value="InterPro"/>
</dbReference>
<feature type="domain" description="ABC transmembrane type-1" evidence="8">
    <location>
        <begin position="74"/>
        <end position="287"/>
    </location>
</feature>
<evidence type="ECO:0000259" key="8">
    <source>
        <dbReference type="PROSITE" id="PS50928"/>
    </source>
</evidence>
<evidence type="ECO:0000256" key="4">
    <source>
        <dbReference type="ARBA" id="ARBA00022692"/>
    </source>
</evidence>
<comment type="similarity">
    <text evidence="7">Belongs to the binding-protein-dependent transport system permease family.</text>
</comment>
<keyword evidence="3" id="KW-1003">Cell membrane</keyword>
<feature type="transmembrane region" description="Helical" evidence="7">
    <location>
        <begin position="12"/>
        <end position="36"/>
    </location>
</feature>
<evidence type="ECO:0000256" key="5">
    <source>
        <dbReference type="ARBA" id="ARBA00022989"/>
    </source>
</evidence>
<evidence type="ECO:0000256" key="7">
    <source>
        <dbReference type="RuleBase" id="RU363032"/>
    </source>
</evidence>
<dbReference type="PANTHER" id="PTHR43005:SF2">
    <property type="entry name" value="INTEGRAL MEMBRANE SUGAR TRANSPORT PROTEIN"/>
    <property type="match status" value="1"/>
</dbReference>
<dbReference type="InterPro" id="IPR000515">
    <property type="entry name" value="MetI-like"/>
</dbReference>
<accession>B5Y6C8</accession>
<keyword evidence="4 7" id="KW-0812">Transmembrane</keyword>
<gene>
    <name evidence="9" type="ordered locus">COPRO5265_1550</name>
</gene>
<feature type="transmembrane region" description="Helical" evidence="7">
    <location>
        <begin position="162"/>
        <end position="188"/>
    </location>
</feature>
<dbReference type="HOGENOM" id="CLU_016047_0_3_9"/>
<keyword evidence="2 7" id="KW-0813">Transport</keyword>
<dbReference type="PROSITE" id="PS50928">
    <property type="entry name" value="ABC_TM1"/>
    <property type="match status" value="1"/>
</dbReference>
<reference evidence="9 10" key="2">
    <citation type="journal article" date="2014" name="Genome Announc.">
        <title>Complete Genome Sequence of Coprothermobacter proteolyticus DSM 5265.</title>
        <authorList>
            <person name="Alexiev A."/>
            <person name="Coil D.A."/>
            <person name="Badger J.H."/>
            <person name="Enticknap J."/>
            <person name="Ward N."/>
            <person name="Robb F.T."/>
            <person name="Eisen J.A."/>
        </authorList>
    </citation>
    <scope>NUCLEOTIDE SEQUENCE [LARGE SCALE GENOMIC DNA]</scope>
    <source>
        <strain evidence="10">ATCC 35245 / DSM 5265 / OCM 4 / BT</strain>
    </source>
</reference>
<dbReference type="SUPFAM" id="SSF161098">
    <property type="entry name" value="MetI-like"/>
    <property type="match status" value="1"/>
</dbReference>